<feature type="compositionally biased region" description="Acidic residues" evidence="1">
    <location>
        <begin position="138"/>
        <end position="149"/>
    </location>
</feature>
<keyword evidence="2" id="KW-0812">Transmembrane</keyword>
<feature type="compositionally biased region" description="Low complexity" evidence="1">
    <location>
        <begin position="9"/>
        <end position="55"/>
    </location>
</feature>
<evidence type="ECO:0000256" key="1">
    <source>
        <dbReference type="SAM" id="MobiDB-lite"/>
    </source>
</evidence>
<name>A0ABX6IKM1_9ACTN</name>
<reference evidence="3" key="1">
    <citation type="journal article" date="2021" name="Nat. Microbiol.">
        <title>Cocultivation of an ultrasmall environmental parasitic bacterium with lytic ability against bacteria associated with wastewater foams.</title>
        <authorList>
            <person name="Batinovic S."/>
            <person name="Rose J.J.A."/>
            <person name="Ratcliffe J."/>
            <person name="Seviour R.J."/>
            <person name="Petrovski S."/>
        </authorList>
    </citation>
    <scope>NUCLEOTIDE SEQUENCE</scope>
    <source>
        <strain evidence="3">CON9</strain>
    </source>
</reference>
<feature type="transmembrane region" description="Helical" evidence="2">
    <location>
        <begin position="75"/>
        <end position="97"/>
    </location>
</feature>
<accession>A0ABX6IKM1</accession>
<sequence length="311" mass="32170">MGNPYDPTQSGNPQQYPGGQQWPQNPAQNVPGQQAGHPQQGWPAQGAAQPQPNWPGQGGPYPSPTPPSGGGSKKLLWLGGGVAALVVVAIIALVLALTTSGDDNDSGKPAPVAAAKDLVLSESGFPSSVGGEFSTSDGNDDDDDDDVTIDNDACNSIVNAESEGNREKASRELTISRSGTGSFSETSYEAEVTKPVDGSELDDFDDIVSKCSDFTMTINNDGTPVTATMTMSTFSVPGITGTYKAATMTGAFEMSGVKVNLIMHVVLGIERQVGIEITHSLVSTGAESASGVESDLASMFNQQRELIANAS</sequence>
<dbReference type="RefSeq" id="WP_213244141.1">
    <property type="nucleotide sequence ID" value="NZ_CP045806.1"/>
</dbReference>
<gene>
    <name evidence="3" type="ORF">GII31_14455</name>
</gene>
<proteinExistence type="predicted"/>
<feature type="region of interest" description="Disordered" evidence="1">
    <location>
        <begin position="124"/>
        <end position="194"/>
    </location>
</feature>
<organism evidence="3 4">
    <name type="scientific">Gordonia pseudamarae</name>
    <dbReference type="NCBI Taxonomy" id="2831662"/>
    <lineage>
        <taxon>Bacteria</taxon>
        <taxon>Bacillati</taxon>
        <taxon>Actinomycetota</taxon>
        <taxon>Actinomycetes</taxon>
        <taxon>Mycobacteriales</taxon>
        <taxon>Gordoniaceae</taxon>
        <taxon>Gordonia</taxon>
    </lineage>
</organism>
<evidence type="ECO:0000256" key="2">
    <source>
        <dbReference type="SAM" id="Phobius"/>
    </source>
</evidence>
<evidence type="ECO:0000313" key="3">
    <source>
        <dbReference type="EMBL" id="QHN35894.1"/>
    </source>
</evidence>
<keyword evidence="2" id="KW-0472">Membrane</keyword>
<dbReference type="Proteomes" id="UP001059836">
    <property type="component" value="Chromosome"/>
</dbReference>
<protein>
    <recommendedName>
        <fullName evidence="5">DUF2510 domain-containing protein</fullName>
    </recommendedName>
</protein>
<dbReference type="EMBL" id="CP045809">
    <property type="protein sequence ID" value="QHN35894.1"/>
    <property type="molecule type" value="Genomic_DNA"/>
</dbReference>
<dbReference type="SUPFAM" id="SSF81995">
    <property type="entry name" value="beta-sandwich domain of Sec23/24"/>
    <property type="match status" value="1"/>
</dbReference>
<evidence type="ECO:0000313" key="4">
    <source>
        <dbReference type="Proteomes" id="UP001059836"/>
    </source>
</evidence>
<feature type="region of interest" description="Disordered" evidence="1">
    <location>
        <begin position="1"/>
        <end position="72"/>
    </location>
</feature>
<keyword evidence="2" id="KW-1133">Transmembrane helix</keyword>
<evidence type="ECO:0008006" key="5">
    <source>
        <dbReference type="Google" id="ProtNLM"/>
    </source>
</evidence>
<keyword evidence="4" id="KW-1185">Reference proteome</keyword>
<feature type="compositionally biased region" description="Polar residues" evidence="1">
    <location>
        <begin position="173"/>
        <end position="187"/>
    </location>
</feature>